<protein>
    <recommendedName>
        <fullName evidence="3">Phosphoribulokinase/uridine kinase domain-containing protein</fullName>
    </recommendedName>
</protein>
<dbReference type="InterPro" id="IPR027417">
    <property type="entry name" value="P-loop_NTPase"/>
</dbReference>
<organism evidence="1 2">
    <name type="scientific">Guptibacillus hwajinpoensis</name>
    <dbReference type="NCBI Taxonomy" id="208199"/>
    <lineage>
        <taxon>Bacteria</taxon>
        <taxon>Bacillati</taxon>
        <taxon>Bacillota</taxon>
        <taxon>Bacilli</taxon>
        <taxon>Bacillales</taxon>
        <taxon>Guptibacillaceae</taxon>
        <taxon>Guptibacillus</taxon>
    </lineage>
</organism>
<name>A0A845F0K0_9BACL</name>
<comment type="caution">
    <text evidence="1">The sequence shown here is derived from an EMBL/GenBank/DDBJ whole genome shotgun (WGS) entry which is preliminary data.</text>
</comment>
<reference evidence="1 2" key="1">
    <citation type="submission" date="2019-11" db="EMBL/GenBank/DDBJ databases">
        <title>Genome sequences of 17 halophilic strains isolated from different environments.</title>
        <authorList>
            <person name="Furrow R.E."/>
        </authorList>
    </citation>
    <scope>NUCLEOTIDE SEQUENCE [LARGE SCALE GENOMIC DNA]</scope>
    <source>
        <strain evidence="1 2">22506_14_FS</strain>
    </source>
</reference>
<dbReference type="SUPFAM" id="SSF52540">
    <property type="entry name" value="P-loop containing nucleoside triphosphate hydrolases"/>
    <property type="match status" value="1"/>
</dbReference>
<dbReference type="Proteomes" id="UP000447833">
    <property type="component" value="Unassembled WGS sequence"/>
</dbReference>
<dbReference type="EMBL" id="WMEY01000004">
    <property type="protein sequence ID" value="MYL64482.1"/>
    <property type="molecule type" value="Genomic_DNA"/>
</dbReference>
<dbReference type="AlphaFoldDB" id="A0A845F0K0"/>
<accession>A0A845F0K0</accession>
<dbReference type="PANTHER" id="PTHR10285">
    <property type="entry name" value="URIDINE KINASE"/>
    <property type="match status" value="1"/>
</dbReference>
<proteinExistence type="predicted"/>
<sequence length="185" mass="21801">MSNLDLTKVLPQASLKTPFVLGIDGLSRSGKTTFVTKLEHYFKTLGYRAVTFHIDDYIEPRNRRYDTGHEEWFEYYFLQWDIEKLKEELFEKAKEGVKADQGSSNGESPLSDVVIIEGVFLQRKEWRGSFDQMLYLDCAKAVRFQRETAETQQKVKKFEDRYWKAEKYYLENVRPGEKADIVIES</sequence>
<evidence type="ECO:0008006" key="3">
    <source>
        <dbReference type="Google" id="ProtNLM"/>
    </source>
</evidence>
<dbReference type="Gene3D" id="3.40.50.300">
    <property type="entry name" value="P-loop containing nucleotide triphosphate hydrolases"/>
    <property type="match status" value="1"/>
</dbReference>
<evidence type="ECO:0000313" key="1">
    <source>
        <dbReference type="EMBL" id="MYL64482.1"/>
    </source>
</evidence>
<evidence type="ECO:0000313" key="2">
    <source>
        <dbReference type="Proteomes" id="UP000447833"/>
    </source>
</evidence>
<dbReference type="RefSeq" id="WP_160920184.1">
    <property type="nucleotide sequence ID" value="NZ_WMEY01000004.1"/>
</dbReference>
<gene>
    <name evidence="1" type="ORF">GLW07_14080</name>
</gene>